<evidence type="ECO:0000256" key="1">
    <source>
        <dbReference type="ARBA" id="ARBA00022679"/>
    </source>
</evidence>
<gene>
    <name evidence="4" type="ORF">LCGC14_2507350</name>
</gene>
<organism evidence="4">
    <name type="scientific">marine sediment metagenome</name>
    <dbReference type="NCBI Taxonomy" id="412755"/>
    <lineage>
        <taxon>unclassified sequences</taxon>
        <taxon>metagenomes</taxon>
        <taxon>ecological metagenomes</taxon>
    </lineage>
</organism>
<keyword evidence="2" id="KW-0012">Acyltransferase</keyword>
<dbReference type="Gene3D" id="3.40.630.30">
    <property type="match status" value="1"/>
</dbReference>
<dbReference type="InterPro" id="IPR000182">
    <property type="entry name" value="GNAT_dom"/>
</dbReference>
<feature type="domain" description="N-acetyltransferase" evidence="3">
    <location>
        <begin position="2"/>
        <end position="148"/>
    </location>
</feature>
<proteinExistence type="predicted"/>
<dbReference type="SUPFAM" id="SSF55729">
    <property type="entry name" value="Acyl-CoA N-acyltransferases (Nat)"/>
    <property type="match status" value="1"/>
</dbReference>
<dbReference type="PANTHER" id="PTHR43877">
    <property type="entry name" value="AMINOALKYLPHOSPHONATE N-ACETYLTRANSFERASE-RELATED-RELATED"/>
    <property type="match status" value="1"/>
</dbReference>
<evidence type="ECO:0000313" key="4">
    <source>
        <dbReference type="EMBL" id="KKL15263.1"/>
    </source>
</evidence>
<dbReference type="EMBL" id="LAZR01040127">
    <property type="protein sequence ID" value="KKL15263.1"/>
    <property type="molecule type" value="Genomic_DNA"/>
</dbReference>
<dbReference type="CDD" id="cd04301">
    <property type="entry name" value="NAT_SF"/>
    <property type="match status" value="1"/>
</dbReference>
<evidence type="ECO:0000256" key="2">
    <source>
        <dbReference type="ARBA" id="ARBA00023315"/>
    </source>
</evidence>
<dbReference type="PROSITE" id="PS51186">
    <property type="entry name" value="GNAT"/>
    <property type="match status" value="1"/>
</dbReference>
<sequence length="148" mass="16176">MPPIRPVQKSDLPMVLDLAHALAAYHGDTATLTLAALERDCLDPTPWLTLLVAEGATGLQGYAALCPQMQLQFGARGMDLHHLFVCDTARGRGIGKALVEAALEHAKARGCSYMTVATDTKNRRAQGFYRAAGFDQITPDPRFRRRRA</sequence>
<accession>A0A0F9DTS7</accession>
<dbReference type="AlphaFoldDB" id="A0A0F9DTS7"/>
<dbReference type="InterPro" id="IPR050832">
    <property type="entry name" value="Bact_Acetyltransf"/>
</dbReference>
<reference evidence="4" key="1">
    <citation type="journal article" date="2015" name="Nature">
        <title>Complex archaea that bridge the gap between prokaryotes and eukaryotes.</title>
        <authorList>
            <person name="Spang A."/>
            <person name="Saw J.H."/>
            <person name="Jorgensen S.L."/>
            <person name="Zaremba-Niedzwiedzka K."/>
            <person name="Martijn J."/>
            <person name="Lind A.E."/>
            <person name="van Eijk R."/>
            <person name="Schleper C."/>
            <person name="Guy L."/>
            <person name="Ettema T.J."/>
        </authorList>
    </citation>
    <scope>NUCLEOTIDE SEQUENCE</scope>
</reference>
<keyword evidence="1" id="KW-0808">Transferase</keyword>
<protein>
    <recommendedName>
        <fullName evidence="3">N-acetyltransferase domain-containing protein</fullName>
    </recommendedName>
</protein>
<comment type="caution">
    <text evidence="4">The sequence shown here is derived from an EMBL/GenBank/DDBJ whole genome shotgun (WGS) entry which is preliminary data.</text>
</comment>
<name>A0A0F9DTS7_9ZZZZ</name>
<dbReference type="InterPro" id="IPR016181">
    <property type="entry name" value="Acyl_CoA_acyltransferase"/>
</dbReference>
<evidence type="ECO:0000259" key="3">
    <source>
        <dbReference type="PROSITE" id="PS51186"/>
    </source>
</evidence>
<dbReference type="GO" id="GO:0016747">
    <property type="term" value="F:acyltransferase activity, transferring groups other than amino-acyl groups"/>
    <property type="evidence" value="ECO:0007669"/>
    <property type="project" value="InterPro"/>
</dbReference>
<dbReference type="Pfam" id="PF00583">
    <property type="entry name" value="Acetyltransf_1"/>
    <property type="match status" value="1"/>
</dbReference>